<reference evidence="1 2" key="1">
    <citation type="submission" date="2012-10" db="EMBL/GenBank/DDBJ databases">
        <authorList>
            <person name="Harkins D.M."/>
            <person name="Durkin A.S."/>
            <person name="Brinkac L.M."/>
            <person name="Haft D.H."/>
            <person name="Selengut J.D."/>
            <person name="Sanka R."/>
            <person name="DePew J."/>
            <person name="Purushe J."/>
            <person name="Whelen A.C."/>
            <person name="Vinetz J.M."/>
            <person name="Sutton G.G."/>
            <person name="Nierman W.C."/>
            <person name="Fouts D.E."/>
        </authorList>
    </citation>
    <scope>NUCLEOTIDE SEQUENCE [LARGE SCALE GENOMIC DNA]</scope>
    <source>
        <strain evidence="1 2">2006001853</strain>
    </source>
</reference>
<dbReference type="Proteomes" id="UP000001338">
    <property type="component" value="Unassembled WGS sequence"/>
</dbReference>
<accession>A0A828Z722</accession>
<evidence type="ECO:0000313" key="2">
    <source>
        <dbReference type="Proteomes" id="UP000001338"/>
    </source>
</evidence>
<sequence>MTLLDKLENKPLQELIESREIVSLMVPPYKYRVEEFYNCPVFVSKYIWIQLERIKGLTHFHNYFTRIVHDLIAGSISRVVEKENLNEEIFLARFNYTQPQKNKLRAFRKIKILKESEQSFILILDINEN</sequence>
<dbReference type="EMBL" id="AFLV02000008">
    <property type="protein sequence ID" value="EKR66180.1"/>
    <property type="molecule type" value="Genomic_DNA"/>
</dbReference>
<protein>
    <submittedName>
        <fullName evidence="1">Uncharacterized protein</fullName>
    </submittedName>
</protein>
<dbReference type="GeneID" id="61111617"/>
<proteinExistence type="predicted"/>
<gene>
    <name evidence="1" type="ORF">LEP1GSC036_0976</name>
</gene>
<evidence type="ECO:0000313" key="1">
    <source>
        <dbReference type="EMBL" id="EKR66180.1"/>
    </source>
</evidence>
<dbReference type="RefSeq" id="WP_004498024.1">
    <property type="nucleotide sequence ID" value="NZ_AFLV02000008.1"/>
</dbReference>
<comment type="caution">
    <text evidence="1">The sequence shown here is derived from an EMBL/GenBank/DDBJ whole genome shotgun (WGS) entry which is preliminary data.</text>
</comment>
<dbReference type="AlphaFoldDB" id="A0A828Z722"/>
<name>A0A828Z722_9LEPT</name>
<organism evidence="1 2">
    <name type="scientific">Leptospira weilii str. 2006001853</name>
    <dbReference type="NCBI Taxonomy" id="1001589"/>
    <lineage>
        <taxon>Bacteria</taxon>
        <taxon>Pseudomonadati</taxon>
        <taxon>Spirochaetota</taxon>
        <taxon>Spirochaetia</taxon>
        <taxon>Leptospirales</taxon>
        <taxon>Leptospiraceae</taxon>
        <taxon>Leptospira</taxon>
    </lineage>
</organism>